<evidence type="ECO:0000313" key="2">
    <source>
        <dbReference type="Proteomes" id="UP000250028"/>
    </source>
</evidence>
<evidence type="ECO:0000313" key="1">
    <source>
        <dbReference type="EMBL" id="SSA33067.1"/>
    </source>
</evidence>
<dbReference type="OrthoDB" id="2579959at2"/>
<keyword evidence="2" id="KW-1185">Reference proteome</keyword>
<dbReference type="Gene3D" id="2.160.20.80">
    <property type="entry name" value="E3 ubiquitin-protein ligase SopA"/>
    <property type="match status" value="1"/>
</dbReference>
<evidence type="ECO:0008006" key="3">
    <source>
        <dbReference type="Google" id="ProtNLM"/>
    </source>
</evidence>
<dbReference type="AlphaFoldDB" id="A0A2Y8ZT24"/>
<name>A0A2Y8ZT24_9MICO</name>
<gene>
    <name evidence="1" type="ORF">SAMN04489750_0338</name>
</gene>
<organism evidence="1 2">
    <name type="scientific">Branchiibius hedensis</name>
    <dbReference type="NCBI Taxonomy" id="672460"/>
    <lineage>
        <taxon>Bacteria</taxon>
        <taxon>Bacillati</taxon>
        <taxon>Actinomycetota</taxon>
        <taxon>Actinomycetes</taxon>
        <taxon>Micrococcales</taxon>
        <taxon>Dermacoccaceae</taxon>
        <taxon>Branchiibius</taxon>
    </lineage>
</organism>
<dbReference type="EMBL" id="UESZ01000001">
    <property type="protein sequence ID" value="SSA33067.1"/>
    <property type="molecule type" value="Genomic_DNA"/>
</dbReference>
<dbReference type="SUPFAM" id="SSF141571">
    <property type="entry name" value="Pentapeptide repeat-like"/>
    <property type="match status" value="1"/>
</dbReference>
<protein>
    <recommendedName>
        <fullName evidence="3">Pentapeptide repeat-containing protein</fullName>
    </recommendedName>
</protein>
<dbReference type="RefSeq" id="WP_109683810.1">
    <property type="nucleotide sequence ID" value="NZ_QGDN01000001.1"/>
</dbReference>
<sequence>MVAAPRLLAPSVSDVVAASLPPRAEDDAEGMAYADLSGDLDLDRAEFFECSFTRLVLDEFVSARTTFVDVSVSSVQSVTWAAAGSIWRNCSVIAGRVGSWDLSAATLRGVLVRGLRFGYVNLRDARLTDVLFEDCVFESVDMPGASSERVAFVDCRCEEIDLRGCTNADLDLRGLDFAALRSISGARGATISDLQLSLVAPLLAAETGLLVEG</sequence>
<accession>A0A2Y8ZT24</accession>
<dbReference type="Proteomes" id="UP000250028">
    <property type="component" value="Unassembled WGS sequence"/>
</dbReference>
<proteinExistence type="predicted"/>
<reference evidence="2" key="1">
    <citation type="submission" date="2016-10" db="EMBL/GenBank/DDBJ databases">
        <authorList>
            <person name="Varghese N."/>
            <person name="Submissions S."/>
        </authorList>
    </citation>
    <scope>NUCLEOTIDE SEQUENCE [LARGE SCALE GENOMIC DNA]</scope>
    <source>
        <strain evidence="2">DSM 22951</strain>
    </source>
</reference>